<feature type="binding site" evidence="3">
    <location>
        <position position="23"/>
    </location>
    <ligand>
        <name>a divalent metal cation</name>
        <dbReference type="ChEBI" id="CHEBI:60240"/>
    </ligand>
</feature>
<feature type="active site" description="Proton donor/acceptor" evidence="2">
    <location>
        <position position="234"/>
    </location>
</feature>
<dbReference type="Pfam" id="PF08450">
    <property type="entry name" value="SGL"/>
    <property type="match status" value="1"/>
</dbReference>
<dbReference type="GO" id="GO:0005509">
    <property type="term" value="F:calcium ion binding"/>
    <property type="evidence" value="ECO:0007669"/>
    <property type="project" value="TreeGrafter"/>
</dbReference>
<dbReference type="GO" id="GO:0019853">
    <property type="term" value="P:L-ascorbic acid biosynthetic process"/>
    <property type="evidence" value="ECO:0007669"/>
    <property type="project" value="TreeGrafter"/>
</dbReference>
<evidence type="ECO:0000313" key="5">
    <source>
        <dbReference type="EMBL" id="OCF35531.1"/>
    </source>
</evidence>
<feature type="domain" description="SMP-30/Gluconolactonase/LRE-like region" evidence="4">
    <location>
        <begin position="21"/>
        <end position="293"/>
    </location>
</feature>
<dbReference type="AlphaFoldDB" id="A0A1B9GWX8"/>
<evidence type="ECO:0000256" key="2">
    <source>
        <dbReference type="PIRSR" id="PIRSR605511-1"/>
    </source>
</evidence>
<comment type="similarity">
    <text evidence="1">Belongs to the SMP-30/CGR1 family.</text>
</comment>
<dbReference type="PANTHER" id="PTHR10907:SF47">
    <property type="entry name" value="REGUCALCIN"/>
    <property type="match status" value="1"/>
</dbReference>
<protein>
    <recommendedName>
        <fullName evidence="4">SMP-30/Gluconolactonase/LRE-like region domain-containing protein</fullName>
    </recommendedName>
</protein>
<keyword evidence="3" id="KW-0479">Metal-binding</keyword>
<dbReference type="InterPro" id="IPR005511">
    <property type="entry name" value="SMP-30"/>
</dbReference>
<dbReference type="InterPro" id="IPR011042">
    <property type="entry name" value="6-blade_b-propeller_TolB-like"/>
</dbReference>
<feature type="binding site" evidence="3">
    <location>
        <position position="234"/>
    </location>
    <ligand>
        <name>a divalent metal cation</name>
        <dbReference type="ChEBI" id="CHEBI:60240"/>
    </ligand>
</feature>
<keyword evidence="3" id="KW-0862">Zinc</keyword>
<feature type="binding site" evidence="3">
    <location>
        <position position="177"/>
    </location>
    <ligand>
        <name>a divalent metal cation</name>
        <dbReference type="ChEBI" id="CHEBI:60240"/>
    </ligand>
</feature>
<feature type="binding site" evidence="3">
    <location>
        <position position="147"/>
    </location>
    <ligand>
        <name>substrate</name>
    </ligand>
</feature>
<evidence type="ECO:0000313" key="6">
    <source>
        <dbReference type="Proteomes" id="UP000092666"/>
    </source>
</evidence>
<dbReference type="Gene3D" id="2.120.10.30">
    <property type="entry name" value="TolB, C-terminal domain"/>
    <property type="match status" value="1"/>
</dbReference>
<evidence type="ECO:0000259" key="4">
    <source>
        <dbReference type="Pfam" id="PF08450"/>
    </source>
</evidence>
<organism evidence="5 6">
    <name type="scientific">Kwoniella heveanensis BCC8398</name>
    <dbReference type="NCBI Taxonomy" id="1296120"/>
    <lineage>
        <taxon>Eukaryota</taxon>
        <taxon>Fungi</taxon>
        <taxon>Dikarya</taxon>
        <taxon>Basidiomycota</taxon>
        <taxon>Agaricomycotina</taxon>
        <taxon>Tremellomycetes</taxon>
        <taxon>Tremellales</taxon>
        <taxon>Cryptococcaceae</taxon>
        <taxon>Kwoniella</taxon>
    </lineage>
</organism>
<dbReference type="EMBL" id="KI669498">
    <property type="protein sequence ID" value="OCF35531.1"/>
    <property type="molecule type" value="Genomic_DNA"/>
</dbReference>
<comment type="cofactor">
    <cofactor evidence="3">
        <name>Zn(2+)</name>
        <dbReference type="ChEBI" id="CHEBI:29105"/>
    </cofactor>
    <text evidence="3">Binds 1 divalent metal cation per subunit.</text>
</comment>
<sequence length="346" mass="37639">MSPHSVPIIEAEHLLACQNTLGEGAVWDSKTQLLHWVDIQTSEVHSYDPETSNHSVDKYPEATSVSYITPIDGSDKFLATFEGSLVVLPKPTTPTASTSTTDAHQKTALKVLSEPLDKKQVQDQVIRFNDGGVDPAGRVFYGSMGNDEDAPEYPGELWRYDLDGTQTKIFDKIGVSNGLGFTGDGKLMYYIDSRKDEISVFDYDLQSGVPFNKRTFAATPPPLDNSGPPEGVFDGLCLDGVGNVWAARWRDERVIGFSPEGKILAMISVKGAKSPTIPCFGGKDLTKMYITTASSHLGGKGDSAQFPKSGDLYTVDFGEGSSIRKVLGEGWKGAERFRAKVKIDDI</sequence>
<evidence type="ECO:0000256" key="3">
    <source>
        <dbReference type="PIRSR" id="PIRSR605511-2"/>
    </source>
</evidence>
<dbReference type="SUPFAM" id="SSF63829">
    <property type="entry name" value="Calcium-dependent phosphotriesterase"/>
    <property type="match status" value="1"/>
</dbReference>
<feature type="binding site" evidence="3">
    <location>
        <position position="127"/>
    </location>
    <ligand>
        <name>substrate</name>
    </ligand>
</feature>
<dbReference type="GO" id="GO:0004341">
    <property type="term" value="F:gluconolactonase activity"/>
    <property type="evidence" value="ECO:0007669"/>
    <property type="project" value="TreeGrafter"/>
</dbReference>
<keyword evidence="6" id="KW-1185">Reference proteome</keyword>
<proteinExistence type="inferred from homology"/>
<dbReference type="PANTHER" id="PTHR10907">
    <property type="entry name" value="REGUCALCIN"/>
    <property type="match status" value="1"/>
</dbReference>
<gene>
    <name evidence="5" type="ORF">I316_02583</name>
</gene>
<dbReference type="InterPro" id="IPR013658">
    <property type="entry name" value="SGL"/>
</dbReference>
<dbReference type="OrthoDB" id="423498at2759"/>
<dbReference type="Proteomes" id="UP000092666">
    <property type="component" value="Unassembled WGS sequence"/>
</dbReference>
<accession>A0A1B9GWX8</accession>
<dbReference type="PRINTS" id="PR01790">
    <property type="entry name" value="SMP30FAMILY"/>
</dbReference>
<reference evidence="6" key="2">
    <citation type="submission" date="2013-12" db="EMBL/GenBank/DDBJ databases">
        <title>Evolution of pathogenesis and genome organization in the Tremellales.</title>
        <authorList>
            <person name="Cuomo C."/>
            <person name="Litvintseva A."/>
            <person name="Heitman J."/>
            <person name="Chen Y."/>
            <person name="Sun S."/>
            <person name="Springer D."/>
            <person name="Dromer F."/>
            <person name="Young S."/>
            <person name="Zeng Q."/>
            <person name="Chapman S."/>
            <person name="Gujja S."/>
            <person name="Saif S."/>
            <person name="Birren B."/>
        </authorList>
    </citation>
    <scope>NUCLEOTIDE SEQUENCE [LARGE SCALE GENOMIC DNA]</scope>
    <source>
        <strain evidence="6">BCC8398</strain>
    </source>
</reference>
<name>A0A1B9GWX8_9TREE</name>
<feature type="binding site" evidence="3">
    <location>
        <position position="129"/>
    </location>
    <ligand>
        <name>substrate</name>
    </ligand>
</feature>
<dbReference type="STRING" id="1296120.A0A1B9GWX8"/>
<reference evidence="5 6" key="1">
    <citation type="submission" date="2013-07" db="EMBL/GenBank/DDBJ databases">
        <title>The Genome Sequence of Cryptococcus heveanensis BCC8398.</title>
        <authorList>
            <consortium name="The Broad Institute Genome Sequencing Platform"/>
            <person name="Cuomo C."/>
            <person name="Litvintseva A."/>
            <person name="Chen Y."/>
            <person name="Heitman J."/>
            <person name="Sun S."/>
            <person name="Springer D."/>
            <person name="Dromer F."/>
            <person name="Young S.K."/>
            <person name="Zeng Q."/>
            <person name="Gargeya S."/>
            <person name="Fitzgerald M."/>
            <person name="Abouelleil A."/>
            <person name="Alvarado L."/>
            <person name="Berlin A.M."/>
            <person name="Chapman S.B."/>
            <person name="Dewar J."/>
            <person name="Goldberg J."/>
            <person name="Griggs A."/>
            <person name="Gujja S."/>
            <person name="Hansen M."/>
            <person name="Howarth C."/>
            <person name="Imamovic A."/>
            <person name="Larimer J."/>
            <person name="McCowan C."/>
            <person name="Murphy C."/>
            <person name="Pearson M."/>
            <person name="Priest M."/>
            <person name="Roberts A."/>
            <person name="Saif S."/>
            <person name="Shea T."/>
            <person name="Sykes S."/>
            <person name="Wortman J."/>
            <person name="Nusbaum C."/>
            <person name="Birren B."/>
        </authorList>
    </citation>
    <scope>NUCLEOTIDE SEQUENCE [LARGE SCALE GENOMIC DNA]</scope>
    <source>
        <strain evidence="5 6">BCC8398</strain>
    </source>
</reference>
<evidence type="ECO:0000256" key="1">
    <source>
        <dbReference type="ARBA" id="ARBA00008853"/>
    </source>
</evidence>